<gene>
    <name evidence="2" type="ORF">GQ607_000140</name>
</gene>
<evidence type="ECO:0000313" key="2">
    <source>
        <dbReference type="EMBL" id="KAF0332124.1"/>
    </source>
</evidence>
<comment type="caution">
    <text evidence="2">The sequence shown here is derived from an EMBL/GenBank/DDBJ whole genome shotgun (WGS) entry which is preliminary data.</text>
</comment>
<dbReference type="Proteomes" id="UP000434172">
    <property type="component" value="Unassembled WGS sequence"/>
</dbReference>
<organism evidence="2 3">
    <name type="scientific">Colletotrichum asianum</name>
    <dbReference type="NCBI Taxonomy" id="702518"/>
    <lineage>
        <taxon>Eukaryota</taxon>
        <taxon>Fungi</taxon>
        <taxon>Dikarya</taxon>
        <taxon>Ascomycota</taxon>
        <taxon>Pezizomycotina</taxon>
        <taxon>Sordariomycetes</taxon>
        <taxon>Hypocreomycetidae</taxon>
        <taxon>Glomerellales</taxon>
        <taxon>Glomerellaceae</taxon>
        <taxon>Colletotrichum</taxon>
        <taxon>Colletotrichum gloeosporioides species complex</taxon>
    </lineage>
</organism>
<evidence type="ECO:0000313" key="3">
    <source>
        <dbReference type="Proteomes" id="UP000434172"/>
    </source>
</evidence>
<keyword evidence="3" id="KW-1185">Reference proteome</keyword>
<evidence type="ECO:0000256" key="1">
    <source>
        <dbReference type="SAM" id="MobiDB-lite"/>
    </source>
</evidence>
<dbReference type="EMBL" id="WOWK01000001">
    <property type="protein sequence ID" value="KAF0332124.1"/>
    <property type="molecule type" value="Genomic_DNA"/>
</dbReference>
<reference evidence="2 3" key="1">
    <citation type="submission" date="2019-12" db="EMBL/GenBank/DDBJ databases">
        <title>A genome sequence resource for the geographically widespread anthracnose pathogen Colletotrichum asianum.</title>
        <authorList>
            <person name="Meng Y."/>
        </authorList>
    </citation>
    <scope>NUCLEOTIDE SEQUENCE [LARGE SCALE GENOMIC DNA]</scope>
    <source>
        <strain evidence="2 3">ICMP 18580</strain>
    </source>
</reference>
<feature type="region of interest" description="Disordered" evidence="1">
    <location>
        <begin position="187"/>
        <end position="210"/>
    </location>
</feature>
<proteinExistence type="predicted"/>
<feature type="region of interest" description="Disordered" evidence="1">
    <location>
        <begin position="32"/>
        <end position="54"/>
    </location>
</feature>
<sequence>MLRANEDKPVTLTASISNIDGSQAGNLGLWNGIGSETRAQHSPSGQGATQSDAFPPYHDSLHCHSYYLSYIHDNDMPTHITRQQDNEFTLARACQVVILDLSWSGSGPAVVCLILCLGPRWPPASQHQVRRLHMPRFQHRHPQHVHLQQIQSGGASLGWLAAVSIHSIPASQSPDFLVPSLQSPNPQLHSLNPSSHPILSSPKGNRLCSH</sequence>
<protein>
    <submittedName>
        <fullName evidence="2">Uncharacterized protein</fullName>
    </submittedName>
</protein>
<accession>A0A8H3ZTM0</accession>
<dbReference type="AlphaFoldDB" id="A0A8H3ZTM0"/>
<name>A0A8H3ZTM0_9PEZI</name>
<feature type="compositionally biased region" description="Polar residues" evidence="1">
    <location>
        <begin position="40"/>
        <end position="52"/>
    </location>
</feature>
<feature type="compositionally biased region" description="Polar residues" evidence="1">
    <location>
        <begin position="187"/>
        <end position="198"/>
    </location>
</feature>